<dbReference type="OrthoDB" id="258490at2"/>
<dbReference type="Pfam" id="PF04542">
    <property type="entry name" value="Sigma70_r2"/>
    <property type="match status" value="1"/>
</dbReference>
<protein>
    <submittedName>
        <fullName evidence="6">ECF RNA polymerase sigma factor SigE</fullName>
    </submittedName>
</protein>
<gene>
    <name evidence="6" type="primary">sigE_11</name>
    <name evidence="6" type="ORF">Pla100_60840</name>
</gene>
<dbReference type="EMBL" id="SJPM01000035">
    <property type="protein sequence ID" value="TWT86377.1"/>
    <property type="molecule type" value="Genomic_DNA"/>
</dbReference>
<proteinExistence type="predicted"/>
<dbReference type="GO" id="GO:0003677">
    <property type="term" value="F:DNA binding"/>
    <property type="evidence" value="ECO:0007669"/>
    <property type="project" value="UniProtKB-KW"/>
</dbReference>
<keyword evidence="1" id="KW-0805">Transcription regulation</keyword>
<name>A0A5C5ZH45_9BACT</name>
<dbReference type="GO" id="GO:0016987">
    <property type="term" value="F:sigma factor activity"/>
    <property type="evidence" value="ECO:0007669"/>
    <property type="project" value="UniProtKB-KW"/>
</dbReference>
<evidence type="ECO:0000259" key="5">
    <source>
        <dbReference type="Pfam" id="PF04542"/>
    </source>
</evidence>
<dbReference type="InterPro" id="IPR013325">
    <property type="entry name" value="RNA_pol_sigma_r2"/>
</dbReference>
<organism evidence="6 7">
    <name type="scientific">Neorhodopirellula pilleata</name>
    <dbReference type="NCBI Taxonomy" id="2714738"/>
    <lineage>
        <taxon>Bacteria</taxon>
        <taxon>Pseudomonadati</taxon>
        <taxon>Planctomycetota</taxon>
        <taxon>Planctomycetia</taxon>
        <taxon>Pirellulales</taxon>
        <taxon>Pirellulaceae</taxon>
        <taxon>Neorhodopirellula</taxon>
    </lineage>
</organism>
<keyword evidence="2" id="KW-0731">Sigma factor</keyword>
<dbReference type="Gene3D" id="1.10.1740.10">
    <property type="match status" value="1"/>
</dbReference>
<dbReference type="PANTHER" id="PTHR43133">
    <property type="entry name" value="RNA POLYMERASE ECF-TYPE SIGMA FACTO"/>
    <property type="match status" value="1"/>
</dbReference>
<evidence type="ECO:0000256" key="2">
    <source>
        <dbReference type="ARBA" id="ARBA00023082"/>
    </source>
</evidence>
<evidence type="ECO:0000313" key="7">
    <source>
        <dbReference type="Proteomes" id="UP000316213"/>
    </source>
</evidence>
<feature type="domain" description="RNA polymerase sigma-70 region 2" evidence="5">
    <location>
        <begin position="32"/>
        <end position="97"/>
    </location>
</feature>
<keyword evidence="3" id="KW-0238">DNA-binding</keyword>
<accession>A0A5C5ZH45</accession>
<dbReference type="SUPFAM" id="SSF88946">
    <property type="entry name" value="Sigma2 domain of RNA polymerase sigma factors"/>
    <property type="match status" value="1"/>
</dbReference>
<dbReference type="InterPro" id="IPR039425">
    <property type="entry name" value="RNA_pol_sigma-70-like"/>
</dbReference>
<evidence type="ECO:0000313" key="6">
    <source>
        <dbReference type="EMBL" id="TWT86377.1"/>
    </source>
</evidence>
<dbReference type="NCBIfam" id="TIGR02937">
    <property type="entry name" value="sigma70-ECF"/>
    <property type="match status" value="1"/>
</dbReference>
<evidence type="ECO:0000256" key="1">
    <source>
        <dbReference type="ARBA" id="ARBA00023015"/>
    </source>
</evidence>
<sequence>MKPTDELTRASLILRLQDAEDMAAWDEFAGIYGPVVFNVATSRGFQAADAENLVQDVFMAVASSISNWLQRDDRGSFRAWLLRIARNAAVDMITQKATRSLGRDGSEAQFHLANLPALSQLSSALDLEYERMIFQWAADRVRESVAEHTWQAFWLTSIEELSVEAAAARLNTRPGNIYFARSRVMARIKQLVQQYQHQR</sequence>
<dbReference type="AlphaFoldDB" id="A0A5C5ZH45"/>
<keyword evidence="7" id="KW-1185">Reference proteome</keyword>
<dbReference type="Proteomes" id="UP000316213">
    <property type="component" value="Unassembled WGS sequence"/>
</dbReference>
<evidence type="ECO:0000256" key="4">
    <source>
        <dbReference type="ARBA" id="ARBA00023163"/>
    </source>
</evidence>
<reference evidence="6 7" key="1">
    <citation type="submission" date="2019-02" db="EMBL/GenBank/DDBJ databases">
        <title>Deep-cultivation of Planctomycetes and their phenomic and genomic characterization uncovers novel biology.</title>
        <authorList>
            <person name="Wiegand S."/>
            <person name="Jogler M."/>
            <person name="Boedeker C."/>
            <person name="Pinto D."/>
            <person name="Vollmers J."/>
            <person name="Rivas-Marin E."/>
            <person name="Kohn T."/>
            <person name="Peeters S.H."/>
            <person name="Heuer A."/>
            <person name="Rast P."/>
            <person name="Oberbeckmann S."/>
            <person name="Bunk B."/>
            <person name="Jeske O."/>
            <person name="Meyerdierks A."/>
            <person name="Storesund J.E."/>
            <person name="Kallscheuer N."/>
            <person name="Luecker S."/>
            <person name="Lage O.M."/>
            <person name="Pohl T."/>
            <person name="Merkel B.J."/>
            <person name="Hornburger P."/>
            <person name="Mueller R.-W."/>
            <person name="Bruemmer F."/>
            <person name="Labrenz M."/>
            <person name="Spormann A.M."/>
            <person name="Op Den Camp H."/>
            <person name="Overmann J."/>
            <person name="Amann R."/>
            <person name="Jetten M.S.M."/>
            <person name="Mascher T."/>
            <person name="Medema M.H."/>
            <person name="Devos D.P."/>
            <person name="Kaster A.-K."/>
            <person name="Ovreas L."/>
            <person name="Rohde M."/>
            <person name="Galperin M.Y."/>
            <person name="Jogler C."/>
        </authorList>
    </citation>
    <scope>NUCLEOTIDE SEQUENCE [LARGE SCALE GENOMIC DNA]</scope>
    <source>
        <strain evidence="6 7">Pla100</strain>
    </source>
</reference>
<dbReference type="RefSeq" id="WP_146582679.1">
    <property type="nucleotide sequence ID" value="NZ_SJPM01000035.1"/>
</dbReference>
<comment type="caution">
    <text evidence="6">The sequence shown here is derived from an EMBL/GenBank/DDBJ whole genome shotgun (WGS) entry which is preliminary data.</text>
</comment>
<evidence type="ECO:0000256" key="3">
    <source>
        <dbReference type="ARBA" id="ARBA00023125"/>
    </source>
</evidence>
<dbReference type="InterPro" id="IPR014284">
    <property type="entry name" value="RNA_pol_sigma-70_dom"/>
</dbReference>
<keyword evidence="4" id="KW-0804">Transcription</keyword>
<dbReference type="PANTHER" id="PTHR43133:SF8">
    <property type="entry name" value="RNA POLYMERASE SIGMA FACTOR HI_1459-RELATED"/>
    <property type="match status" value="1"/>
</dbReference>
<dbReference type="GO" id="GO:0006352">
    <property type="term" value="P:DNA-templated transcription initiation"/>
    <property type="evidence" value="ECO:0007669"/>
    <property type="project" value="InterPro"/>
</dbReference>
<dbReference type="InterPro" id="IPR007627">
    <property type="entry name" value="RNA_pol_sigma70_r2"/>
</dbReference>